<name>A0A397H853_ASPTH</name>
<evidence type="ECO:0000256" key="3">
    <source>
        <dbReference type="PROSITE-ProRule" id="PRU00023"/>
    </source>
</evidence>
<dbReference type="OrthoDB" id="4423852at2759"/>
<dbReference type="PROSITE" id="PS50088">
    <property type="entry name" value="ANK_REPEAT"/>
    <property type="match status" value="2"/>
</dbReference>
<protein>
    <submittedName>
        <fullName evidence="4">Uncharacterized protein</fullName>
    </submittedName>
</protein>
<dbReference type="EMBL" id="NKHU02000062">
    <property type="protein sequence ID" value="RHZ59275.1"/>
    <property type="molecule type" value="Genomic_DNA"/>
</dbReference>
<dbReference type="VEuPathDB" id="FungiDB:CDV56_108352"/>
<organism evidence="4 5">
    <name type="scientific">Aspergillus thermomutatus</name>
    <name type="common">Neosartorya pseudofischeri</name>
    <dbReference type="NCBI Taxonomy" id="41047"/>
    <lineage>
        <taxon>Eukaryota</taxon>
        <taxon>Fungi</taxon>
        <taxon>Dikarya</taxon>
        <taxon>Ascomycota</taxon>
        <taxon>Pezizomycotina</taxon>
        <taxon>Eurotiomycetes</taxon>
        <taxon>Eurotiomycetidae</taxon>
        <taxon>Eurotiales</taxon>
        <taxon>Aspergillaceae</taxon>
        <taxon>Aspergillus</taxon>
        <taxon>Aspergillus subgen. Fumigati</taxon>
    </lineage>
</organism>
<dbReference type="GO" id="GO:0005737">
    <property type="term" value="C:cytoplasm"/>
    <property type="evidence" value="ECO:0007669"/>
    <property type="project" value="TreeGrafter"/>
</dbReference>
<dbReference type="RefSeq" id="XP_026615688.1">
    <property type="nucleotide sequence ID" value="XM_026761971.1"/>
</dbReference>
<evidence type="ECO:0000256" key="2">
    <source>
        <dbReference type="ARBA" id="ARBA00023043"/>
    </source>
</evidence>
<dbReference type="PROSITE" id="PS50297">
    <property type="entry name" value="ANK_REP_REGION"/>
    <property type="match status" value="2"/>
</dbReference>
<dbReference type="Gene3D" id="1.25.40.20">
    <property type="entry name" value="Ankyrin repeat-containing domain"/>
    <property type="match status" value="1"/>
</dbReference>
<dbReference type="SMART" id="SM00248">
    <property type="entry name" value="ANK"/>
    <property type="match status" value="7"/>
</dbReference>
<feature type="repeat" description="ANK" evidence="3">
    <location>
        <begin position="71"/>
        <end position="96"/>
    </location>
</feature>
<evidence type="ECO:0000256" key="1">
    <source>
        <dbReference type="ARBA" id="ARBA00022737"/>
    </source>
</evidence>
<comment type="caution">
    <text evidence="4">The sequence shown here is derived from an EMBL/GenBank/DDBJ whole genome shotgun (WGS) entry which is preliminary data.</text>
</comment>
<dbReference type="GeneID" id="38130326"/>
<dbReference type="PANTHER" id="PTHR24198">
    <property type="entry name" value="ANKYRIN REPEAT AND PROTEIN KINASE DOMAIN-CONTAINING PROTEIN"/>
    <property type="match status" value="1"/>
</dbReference>
<feature type="repeat" description="ANK" evidence="3">
    <location>
        <begin position="219"/>
        <end position="251"/>
    </location>
</feature>
<dbReference type="SUPFAM" id="SSF48403">
    <property type="entry name" value="Ankyrin repeat"/>
    <property type="match status" value="1"/>
</dbReference>
<dbReference type="Proteomes" id="UP000215305">
    <property type="component" value="Unassembled WGS sequence"/>
</dbReference>
<sequence length="312" mass="34622">MSRLSVCCWIEVPVGNGHRRVLEMLLDHVDQSGCDRTMSHENAFQVAMQNRNWDCAKELLNKRAGTNINIDDEMPLSYAARLGQDEIARLLLEKGAGQVGTGNDPTLLFWIVRNLSIEVLRKLLELGLDPNAYSEALQRGDPSIRKRSRKGWLLPPLACAMSQPFFDKAELLIDHGADPRPVHRGKQHITLVKATRSSKCSLVAKMLDRGFDVNEKSDTGETPLSVAVTAGNVEVVEFLLRHGAEPNMRIGSFPSVLALAIGKGHVEVADVLRKHGAMEECDDMHVDDEEDCLASWSNCCRRSDSKTPQLSM</sequence>
<dbReference type="STRING" id="41047.A0A397H853"/>
<evidence type="ECO:0000313" key="4">
    <source>
        <dbReference type="EMBL" id="RHZ59275.1"/>
    </source>
</evidence>
<keyword evidence="2 3" id="KW-0040">ANK repeat</keyword>
<gene>
    <name evidence="4" type="ORF">CDV56_108352</name>
</gene>
<dbReference type="AlphaFoldDB" id="A0A397H853"/>
<dbReference type="InterPro" id="IPR036770">
    <property type="entry name" value="Ankyrin_rpt-contain_sf"/>
</dbReference>
<reference evidence="4" key="1">
    <citation type="submission" date="2018-08" db="EMBL/GenBank/DDBJ databases">
        <title>Draft genome sequence of azole-resistant Aspergillus thermomutatus (Neosartorya pseudofischeri) strain HMR AF 39, isolated from a human nasal aspirate.</title>
        <authorList>
            <person name="Parent-Michaud M."/>
            <person name="Dufresne P.J."/>
            <person name="Fournier E."/>
            <person name="Martineau C."/>
            <person name="Moreira S."/>
            <person name="Perkins V."/>
            <person name="De Repentigny L."/>
            <person name="Dufresne S.F."/>
        </authorList>
    </citation>
    <scope>NUCLEOTIDE SEQUENCE [LARGE SCALE GENOMIC DNA]</scope>
    <source>
        <strain evidence="4">HMR AF 39</strain>
    </source>
</reference>
<proteinExistence type="predicted"/>
<dbReference type="PANTHER" id="PTHR24198:SF165">
    <property type="entry name" value="ANKYRIN REPEAT-CONTAINING PROTEIN-RELATED"/>
    <property type="match status" value="1"/>
</dbReference>
<accession>A0A397H853</accession>
<dbReference type="Pfam" id="PF12796">
    <property type="entry name" value="Ank_2"/>
    <property type="match status" value="2"/>
</dbReference>
<keyword evidence="5" id="KW-1185">Reference proteome</keyword>
<keyword evidence="1" id="KW-0677">Repeat</keyword>
<evidence type="ECO:0000313" key="5">
    <source>
        <dbReference type="Proteomes" id="UP000215305"/>
    </source>
</evidence>
<dbReference type="InterPro" id="IPR002110">
    <property type="entry name" value="Ankyrin_rpt"/>
</dbReference>